<keyword evidence="5" id="KW-0132">Cell division</keyword>
<feature type="coiled-coil region" evidence="11">
    <location>
        <begin position="139"/>
        <end position="198"/>
    </location>
</feature>
<evidence type="ECO:0000313" key="15">
    <source>
        <dbReference type="Proteomes" id="UP000001072"/>
    </source>
</evidence>
<evidence type="ECO:0000259" key="13">
    <source>
        <dbReference type="Pfam" id="PF18595"/>
    </source>
</evidence>
<dbReference type="InterPro" id="IPR041112">
    <property type="entry name" value="Nuf2_DHR10-like"/>
</dbReference>
<protein>
    <submittedName>
        <fullName evidence="14">Uncharacterized protein</fullName>
    </submittedName>
</protein>
<name>F4RRW0_MELLP</name>
<evidence type="ECO:0000256" key="10">
    <source>
        <dbReference type="ARBA" id="ARBA00023328"/>
    </source>
</evidence>
<dbReference type="Gene3D" id="1.10.418.60">
    <property type="entry name" value="Ncd80 complex, Nuf2 subunit"/>
    <property type="match status" value="1"/>
</dbReference>
<dbReference type="GeneID" id="18934888"/>
<dbReference type="InterPro" id="IPR005549">
    <property type="entry name" value="Kinetochore_Nuf2_N"/>
</dbReference>
<keyword evidence="10" id="KW-0137">Centromere</keyword>
<dbReference type="HOGENOM" id="CLU_025461_1_1_1"/>
<dbReference type="FunCoup" id="F4RRW0">
    <property type="interactions" value="70"/>
</dbReference>
<comment type="similarity">
    <text evidence="3">Belongs to the NUF2 family.</text>
</comment>
<reference evidence="15" key="1">
    <citation type="journal article" date="2011" name="Proc. Natl. Acad. Sci. U.S.A.">
        <title>Obligate biotrophy features unraveled by the genomic analysis of rust fungi.</title>
        <authorList>
            <person name="Duplessis S."/>
            <person name="Cuomo C.A."/>
            <person name="Lin Y.-C."/>
            <person name="Aerts A."/>
            <person name="Tisserant E."/>
            <person name="Veneault-Fourrey C."/>
            <person name="Joly D.L."/>
            <person name="Hacquard S."/>
            <person name="Amselem J."/>
            <person name="Cantarel B.L."/>
            <person name="Chiu R."/>
            <person name="Coutinho P.M."/>
            <person name="Feau N."/>
            <person name="Field M."/>
            <person name="Frey P."/>
            <person name="Gelhaye E."/>
            <person name="Goldberg J."/>
            <person name="Grabherr M.G."/>
            <person name="Kodira C.D."/>
            <person name="Kohler A."/>
            <person name="Kuees U."/>
            <person name="Lindquist E.A."/>
            <person name="Lucas S.M."/>
            <person name="Mago R."/>
            <person name="Mauceli E."/>
            <person name="Morin E."/>
            <person name="Murat C."/>
            <person name="Pangilinan J.L."/>
            <person name="Park R."/>
            <person name="Pearson M."/>
            <person name="Quesneville H."/>
            <person name="Rouhier N."/>
            <person name="Sakthikumar S."/>
            <person name="Salamov A.A."/>
            <person name="Schmutz J."/>
            <person name="Selles B."/>
            <person name="Shapiro H."/>
            <person name="Tanguay P."/>
            <person name="Tuskan G.A."/>
            <person name="Henrissat B."/>
            <person name="Van de Peer Y."/>
            <person name="Rouze P."/>
            <person name="Ellis J.G."/>
            <person name="Dodds P.N."/>
            <person name="Schein J.E."/>
            <person name="Zhong S."/>
            <person name="Hamelin R.C."/>
            <person name="Grigoriev I.V."/>
            <person name="Szabo L.J."/>
            <person name="Martin F."/>
        </authorList>
    </citation>
    <scope>NUCLEOTIDE SEQUENCE [LARGE SCALE GENOMIC DNA]</scope>
    <source>
        <strain evidence="15">98AG31 / pathotype 3-4-7</strain>
    </source>
</reference>
<evidence type="ECO:0000256" key="3">
    <source>
        <dbReference type="ARBA" id="ARBA00005498"/>
    </source>
</evidence>
<dbReference type="eggNOG" id="KOG4438">
    <property type="taxonomic scope" value="Eukaryota"/>
</dbReference>
<keyword evidence="7 11" id="KW-0175">Coiled coil</keyword>
<dbReference type="EMBL" id="GL883116">
    <property type="protein sequence ID" value="EGG04882.1"/>
    <property type="molecule type" value="Genomic_DNA"/>
</dbReference>
<feature type="domain" description="Nuf2 DHR10-like" evidence="13">
    <location>
        <begin position="183"/>
        <end position="297"/>
    </location>
</feature>
<evidence type="ECO:0000256" key="5">
    <source>
        <dbReference type="ARBA" id="ARBA00022618"/>
    </source>
</evidence>
<feature type="domain" description="Kinetochore protein Nuf2 N-terminal" evidence="12">
    <location>
        <begin position="14"/>
        <end position="64"/>
    </location>
</feature>
<evidence type="ECO:0000259" key="12">
    <source>
        <dbReference type="Pfam" id="PF03800"/>
    </source>
</evidence>
<dbReference type="Pfam" id="PF18595">
    <property type="entry name" value="Nuf2_DHR10-like"/>
    <property type="match status" value="1"/>
</dbReference>
<dbReference type="STRING" id="747676.F4RRW0"/>
<keyword evidence="4" id="KW-0158">Chromosome</keyword>
<dbReference type="GO" id="GO:0031262">
    <property type="term" value="C:Ndc80 complex"/>
    <property type="evidence" value="ECO:0007669"/>
    <property type="project" value="InterPro"/>
</dbReference>
<keyword evidence="9" id="KW-0131">Cell cycle</keyword>
<evidence type="ECO:0000256" key="9">
    <source>
        <dbReference type="ARBA" id="ARBA00023306"/>
    </source>
</evidence>
<keyword evidence="6" id="KW-0498">Mitosis</keyword>
<evidence type="ECO:0000256" key="4">
    <source>
        <dbReference type="ARBA" id="ARBA00022454"/>
    </source>
</evidence>
<dbReference type="GO" id="GO:0051301">
    <property type="term" value="P:cell division"/>
    <property type="evidence" value="ECO:0007669"/>
    <property type="project" value="UniProtKB-KW"/>
</dbReference>
<evidence type="ECO:0000256" key="11">
    <source>
        <dbReference type="SAM" id="Coils"/>
    </source>
</evidence>
<feature type="coiled-coil region" evidence="11">
    <location>
        <begin position="62"/>
        <end position="96"/>
    </location>
</feature>
<evidence type="ECO:0000256" key="6">
    <source>
        <dbReference type="ARBA" id="ARBA00022776"/>
    </source>
</evidence>
<dbReference type="GO" id="GO:0005634">
    <property type="term" value="C:nucleus"/>
    <property type="evidence" value="ECO:0007669"/>
    <property type="project" value="UniProtKB-SubCell"/>
</dbReference>
<keyword evidence="15" id="KW-1185">Reference proteome</keyword>
<dbReference type="OrthoDB" id="8194677at2759"/>
<dbReference type="AlphaFoldDB" id="F4RRW0"/>
<evidence type="ECO:0000256" key="7">
    <source>
        <dbReference type="ARBA" id="ARBA00023054"/>
    </source>
</evidence>
<evidence type="ECO:0000313" key="14">
    <source>
        <dbReference type="EMBL" id="EGG04882.1"/>
    </source>
</evidence>
<sequence length="384" mass="44766">MSIIKVFTGCFKDTLVQLMRCAAIYDFSDRDLLNPTPERYKRILSGLINFVLFETEQVPLVLNPLEESLNDLQNQRDELLERISKSRKDNSDLDRKHEEEERIAGELIPQIEGYKATILECKDMTDPLEQRRAELLNTRRTICEQNRNAVTEVQRLENEINRLSTRIARSPEKVKSAIESLQKTLSSELSSIASLESNSHYLERRIKSIDQYQKDLLQCLKLADEWEIETLKVEEVKKTLNSLNEEYESKVFELNEIEKKSSQAQRRTEVMQEQISRVHSGIHRKRKAGIERQTKTQEKHLEEIEFQTEYEKESQILTNEKMMLISEDKDLAEDYIRSMKKGQAAYDTLRSELLHYCMKHTTALTAVENKLQNISLGNGGHPTD</sequence>
<evidence type="ECO:0000256" key="8">
    <source>
        <dbReference type="ARBA" id="ARBA00023242"/>
    </source>
</evidence>
<dbReference type="InterPro" id="IPR038275">
    <property type="entry name" value="Nuf2_N_sf"/>
</dbReference>
<comment type="subcellular location">
    <subcellularLocation>
        <location evidence="2">Chromosome</location>
        <location evidence="2">Centromere</location>
    </subcellularLocation>
    <subcellularLocation>
        <location evidence="1">Nucleus</location>
    </subcellularLocation>
</comment>
<dbReference type="InParanoid" id="F4RRW0"/>
<organism evidence="15">
    <name type="scientific">Melampsora larici-populina (strain 98AG31 / pathotype 3-4-7)</name>
    <name type="common">Poplar leaf rust fungus</name>
    <dbReference type="NCBI Taxonomy" id="747676"/>
    <lineage>
        <taxon>Eukaryota</taxon>
        <taxon>Fungi</taxon>
        <taxon>Dikarya</taxon>
        <taxon>Basidiomycota</taxon>
        <taxon>Pucciniomycotina</taxon>
        <taxon>Pucciniomycetes</taxon>
        <taxon>Pucciniales</taxon>
        <taxon>Melampsoraceae</taxon>
        <taxon>Melampsora</taxon>
    </lineage>
</organism>
<feature type="coiled-coil region" evidence="11">
    <location>
        <begin position="240"/>
        <end position="274"/>
    </location>
</feature>
<evidence type="ECO:0000256" key="2">
    <source>
        <dbReference type="ARBA" id="ARBA00004584"/>
    </source>
</evidence>
<dbReference type="KEGG" id="mlr:MELLADRAFT_88482"/>
<dbReference type="Pfam" id="PF03800">
    <property type="entry name" value="Nuf2"/>
    <property type="match status" value="1"/>
</dbReference>
<dbReference type="VEuPathDB" id="FungiDB:MELLADRAFT_88482"/>
<proteinExistence type="inferred from homology"/>
<accession>F4RRW0</accession>
<keyword evidence="8" id="KW-0539">Nucleus</keyword>
<dbReference type="Proteomes" id="UP000001072">
    <property type="component" value="Unassembled WGS sequence"/>
</dbReference>
<dbReference type="RefSeq" id="XP_007411973.1">
    <property type="nucleotide sequence ID" value="XM_007411911.1"/>
</dbReference>
<evidence type="ECO:0000256" key="1">
    <source>
        <dbReference type="ARBA" id="ARBA00004123"/>
    </source>
</evidence>
<gene>
    <name evidence="14" type="ORF">MELLADRAFT_88482</name>
</gene>